<dbReference type="PROSITE" id="PS51257">
    <property type="entry name" value="PROKAR_LIPOPROTEIN"/>
    <property type="match status" value="1"/>
</dbReference>
<dbReference type="InterPro" id="IPR055643">
    <property type="entry name" value="DUF7219"/>
</dbReference>
<dbReference type="Proteomes" id="UP000001175">
    <property type="component" value="Chromosome"/>
</dbReference>
<dbReference type="AlphaFoldDB" id="A0A0H3K8Q5"/>
<dbReference type="EMBL" id="AP008231">
    <property type="protein sequence ID" value="BAD79361.1"/>
    <property type="molecule type" value="Genomic_DNA"/>
</dbReference>
<accession>A0A0H3K8Q5</accession>
<dbReference type="KEGG" id="syc:syc1171_c"/>
<evidence type="ECO:0000313" key="2">
    <source>
        <dbReference type="Proteomes" id="UP000001175"/>
    </source>
</evidence>
<name>A0A0H3K8Q5_SYNP6</name>
<proteinExistence type="predicted"/>
<reference evidence="1 2" key="1">
    <citation type="journal article" date="2007" name="Photosyn. Res.">
        <title>Complete nucleotide sequence of the freshwater unicellular cyanobacterium Synechococcus elongatus PCC 6301 chromosome: gene content and organization.</title>
        <authorList>
            <person name="Sugita C."/>
            <person name="Ogata K."/>
            <person name="Shikata M."/>
            <person name="Jikuya H."/>
            <person name="Takano J."/>
            <person name="Furumichi M."/>
            <person name="Kanehisa M."/>
            <person name="Omata T."/>
            <person name="Sugiura M."/>
            <person name="Sugita M."/>
        </authorList>
    </citation>
    <scope>NUCLEOTIDE SEQUENCE [LARGE SCALE GENOMIC DNA]</scope>
    <source>
        <strain evidence="2">ATCC 27144 / PCC 6301 / SAUG 1402/1</strain>
    </source>
</reference>
<dbReference type="eggNOG" id="ENOG5032Y1Q">
    <property type="taxonomic scope" value="Bacteria"/>
</dbReference>
<gene>
    <name evidence="1" type="ordered locus">syc1171_c</name>
</gene>
<sequence length="111" mass="12627">MVTLKVVYATNEVLHLLLRLWQKPSNCQLTGQGCARMLYPRQRYRGEPWTPQAAAFHNNLEEFAEQVGIIVGLQSNGKLSQEQAYARIRGLWDKLKVSHEHLLQSPDSPAS</sequence>
<organism evidence="1 2">
    <name type="scientific">Synechococcus sp. (strain ATCC 27144 / PCC 6301 / SAUG 1402/1)</name>
    <name type="common">Anacystis nidulans</name>
    <dbReference type="NCBI Taxonomy" id="269084"/>
    <lineage>
        <taxon>Bacteria</taxon>
        <taxon>Bacillati</taxon>
        <taxon>Cyanobacteriota</taxon>
        <taxon>Cyanophyceae</taxon>
        <taxon>Synechococcales</taxon>
        <taxon>Synechococcaceae</taxon>
        <taxon>Synechococcus</taxon>
    </lineage>
</organism>
<dbReference type="Pfam" id="PF23856">
    <property type="entry name" value="DUF7219"/>
    <property type="match status" value="1"/>
</dbReference>
<evidence type="ECO:0000313" key="1">
    <source>
        <dbReference type="EMBL" id="BAD79361.1"/>
    </source>
</evidence>
<protein>
    <submittedName>
        <fullName evidence="1">Uncharacterized protein</fullName>
    </submittedName>
</protein>